<evidence type="ECO:0000256" key="2">
    <source>
        <dbReference type="ARBA" id="ARBA00023015"/>
    </source>
</evidence>
<feature type="DNA-binding region" description="H-T-H motif" evidence="5">
    <location>
        <begin position="37"/>
        <end position="56"/>
    </location>
</feature>
<dbReference type="GO" id="GO:0003700">
    <property type="term" value="F:DNA-binding transcription factor activity"/>
    <property type="evidence" value="ECO:0007669"/>
    <property type="project" value="TreeGrafter"/>
</dbReference>
<dbReference type="SUPFAM" id="SSF46689">
    <property type="entry name" value="Homeodomain-like"/>
    <property type="match status" value="1"/>
</dbReference>
<dbReference type="InterPro" id="IPR036271">
    <property type="entry name" value="Tet_transcr_reg_TetR-rel_C_sf"/>
</dbReference>
<dbReference type="PANTHER" id="PTHR30055:SF234">
    <property type="entry name" value="HTH-TYPE TRANSCRIPTIONAL REGULATOR BETI"/>
    <property type="match status" value="1"/>
</dbReference>
<keyword evidence="1" id="KW-0678">Repressor</keyword>
<dbReference type="PROSITE" id="PS50977">
    <property type="entry name" value="HTH_TETR_2"/>
    <property type="match status" value="1"/>
</dbReference>
<evidence type="ECO:0000256" key="3">
    <source>
        <dbReference type="ARBA" id="ARBA00023125"/>
    </source>
</evidence>
<name>A0A2T4UQW6_9MICO</name>
<dbReference type="InterPro" id="IPR001647">
    <property type="entry name" value="HTH_TetR"/>
</dbReference>
<dbReference type="InterPro" id="IPR009057">
    <property type="entry name" value="Homeodomain-like_sf"/>
</dbReference>
<keyword evidence="4" id="KW-0804">Transcription</keyword>
<dbReference type="Pfam" id="PF13977">
    <property type="entry name" value="TetR_C_6"/>
    <property type="match status" value="1"/>
</dbReference>
<keyword evidence="8" id="KW-1185">Reference proteome</keyword>
<dbReference type="GO" id="GO:0000976">
    <property type="term" value="F:transcription cis-regulatory region binding"/>
    <property type="evidence" value="ECO:0007669"/>
    <property type="project" value="TreeGrafter"/>
</dbReference>
<dbReference type="RefSeq" id="WP_107573713.1">
    <property type="nucleotide sequence ID" value="NZ_PZPL01000001.1"/>
</dbReference>
<evidence type="ECO:0000256" key="5">
    <source>
        <dbReference type="PROSITE-ProRule" id="PRU00335"/>
    </source>
</evidence>
<dbReference type="AlphaFoldDB" id="A0A2T4UQW6"/>
<evidence type="ECO:0000256" key="4">
    <source>
        <dbReference type="ARBA" id="ARBA00023163"/>
    </source>
</evidence>
<dbReference type="Pfam" id="PF00440">
    <property type="entry name" value="TetR_N"/>
    <property type="match status" value="1"/>
</dbReference>
<reference evidence="7 8" key="1">
    <citation type="submission" date="2018-03" db="EMBL/GenBank/DDBJ databases">
        <title>Bacteriophage NCPPB3778 and a type I-E CRISPR drive the evolution of the US Biological Select Agent, Rathayibacter toxicus.</title>
        <authorList>
            <person name="Davis E.W.II."/>
            <person name="Tabima J.F."/>
            <person name="Weisberg A.J."/>
            <person name="Dantas Lopes L."/>
            <person name="Wiseman M.S."/>
            <person name="Wiseman M.S."/>
            <person name="Pupko T."/>
            <person name="Belcher M.S."/>
            <person name="Sechler A.J."/>
            <person name="Tancos M.A."/>
            <person name="Schroeder B.K."/>
            <person name="Murray T.D."/>
            <person name="Luster D.G."/>
            <person name="Schneider W.L."/>
            <person name="Rogers E."/>
            <person name="Andreote F.D."/>
            <person name="Grunwald N.J."/>
            <person name="Putnam M.L."/>
            <person name="Chang J.H."/>
        </authorList>
    </citation>
    <scope>NUCLEOTIDE SEQUENCE [LARGE SCALE GENOMIC DNA]</scope>
    <source>
        <strain evidence="7 8">DSM 15933</strain>
    </source>
</reference>
<dbReference type="SUPFAM" id="SSF48498">
    <property type="entry name" value="Tetracyclin repressor-like, C-terminal domain"/>
    <property type="match status" value="1"/>
</dbReference>
<keyword evidence="3 5" id="KW-0238">DNA-binding</keyword>
<protein>
    <submittedName>
        <fullName evidence="7">TetR/AcrR family transcriptional regulator</fullName>
    </submittedName>
</protein>
<feature type="domain" description="HTH tetR-type" evidence="6">
    <location>
        <begin position="14"/>
        <end position="74"/>
    </location>
</feature>
<evidence type="ECO:0000256" key="1">
    <source>
        <dbReference type="ARBA" id="ARBA00022491"/>
    </source>
</evidence>
<comment type="caution">
    <text evidence="7">The sequence shown here is derived from an EMBL/GenBank/DDBJ whole genome shotgun (WGS) entry which is preliminary data.</text>
</comment>
<dbReference type="PANTHER" id="PTHR30055">
    <property type="entry name" value="HTH-TYPE TRANSCRIPTIONAL REGULATOR RUTR"/>
    <property type="match status" value="1"/>
</dbReference>
<proteinExistence type="predicted"/>
<dbReference type="EMBL" id="PZPL01000001">
    <property type="protein sequence ID" value="PTL71903.1"/>
    <property type="molecule type" value="Genomic_DNA"/>
</dbReference>
<organism evidence="7 8">
    <name type="scientific">Rathayibacter caricis DSM 15933</name>
    <dbReference type="NCBI Taxonomy" id="1328867"/>
    <lineage>
        <taxon>Bacteria</taxon>
        <taxon>Bacillati</taxon>
        <taxon>Actinomycetota</taxon>
        <taxon>Actinomycetes</taxon>
        <taxon>Micrococcales</taxon>
        <taxon>Microbacteriaceae</taxon>
        <taxon>Rathayibacter</taxon>
    </lineage>
</organism>
<sequence length="214" mass="22868">MSEARPRGRYAKGIRRRQEILDRALEVFAERGAAGTSLRAIAAQIGFEHSAIKNYFSSLEDLKLAVVLERDARAAEALAHDERPTIRDQFQATAEKNLQVPGLIALYTSLLAAAVEPTNELAREHIAQRFANGRAILVEAIEEGRRTGATPPGGPAEAIATLVLAAFDGIQVQWLLDPSIDLPAVLALLDPLLGAAPSPLAAPQEAQQASTPAL</sequence>
<evidence type="ECO:0000313" key="7">
    <source>
        <dbReference type="EMBL" id="PTL71903.1"/>
    </source>
</evidence>
<dbReference type="Proteomes" id="UP000241085">
    <property type="component" value="Unassembled WGS sequence"/>
</dbReference>
<keyword evidence="2" id="KW-0805">Transcription regulation</keyword>
<dbReference type="InterPro" id="IPR050109">
    <property type="entry name" value="HTH-type_TetR-like_transc_reg"/>
</dbReference>
<gene>
    <name evidence="7" type="ORF">C1I63_02985</name>
</gene>
<dbReference type="Gene3D" id="1.10.357.10">
    <property type="entry name" value="Tetracycline Repressor, domain 2"/>
    <property type="match status" value="1"/>
</dbReference>
<evidence type="ECO:0000313" key="8">
    <source>
        <dbReference type="Proteomes" id="UP000241085"/>
    </source>
</evidence>
<evidence type="ECO:0000259" key="6">
    <source>
        <dbReference type="PROSITE" id="PS50977"/>
    </source>
</evidence>
<accession>A0A2T4UQW6</accession>
<dbReference type="InterPro" id="IPR039538">
    <property type="entry name" value="BetI_C"/>
</dbReference>